<dbReference type="EC" id="3.1.1.11" evidence="4 12"/>
<evidence type="ECO:0000256" key="12">
    <source>
        <dbReference type="RuleBase" id="RU000589"/>
    </source>
</evidence>
<feature type="chain" id="PRO_5040535718" description="Pectinesterase" evidence="12">
    <location>
        <begin position="26"/>
        <end position="341"/>
    </location>
</feature>
<dbReference type="GO" id="GO:0030599">
    <property type="term" value="F:pectinesterase activity"/>
    <property type="evidence" value="ECO:0007669"/>
    <property type="project" value="UniProtKB-UniRule"/>
</dbReference>
<evidence type="ECO:0000256" key="6">
    <source>
        <dbReference type="ARBA" id="ARBA00022801"/>
    </source>
</evidence>
<reference evidence="14" key="2">
    <citation type="journal article" date="2023" name="Plants (Basel)">
        <title>Annotation of the Turnera subulata (Passifloraceae) Draft Genome Reveals the S-Locus Evolved after the Divergence of Turneroideae from Passifloroideae in a Stepwise Manner.</title>
        <authorList>
            <person name="Henning P.M."/>
            <person name="Roalson E.H."/>
            <person name="Mir W."/>
            <person name="McCubbin A.G."/>
            <person name="Shore J.S."/>
        </authorList>
    </citation>
    <scope>NUCLEOTIDE SEQUENCE</scope>
    <source>
        <strain evidence="14">F60SS</strain>
    </source>
</reference>
<comment type="function">
    <text evidence="10">Acts in the modification of cell walls via demethylesterification of cell wall pectin.</text>
</comment>
<dbReference type="Gene3D" id="2.160.20.10">
    <property type="entry name" value="Single-stranded right-handed beta-helix, Pectin lyase-like"/>
    <property type="match status" value="1"/>
</dbReference>
<dbReference type="GO" id="GO:0045490">
    <property type="term" value="P:pectin catabolic process"/>
    <property type="evidence" value="ECO:0007669"/>
    <property type="project" value="UniProtKB-UniRule"/>
</dbReference>
<gene>
    <name evidence="14" type="ORF">Tsubulata_030363</name>
</gene>
<evidence type="ECO:0000256" key="3">
    <source>
        <dbReference type="ARBA" id="ARBA00008891"/>
    </source>
</evidence>
<keyword evidence="7 12" id="KW-0063">Aspartyl esterase</keyword>
<keyword evidence="5" id="KW-0134">Cell wall</keyword>
<dbReference type="InterPro" id="IPR033131">
    <property type="entry name" value="Pectinesterase_Asp_AS"/>
</dbReference>
<keyword evidence="6 12" id="KW-0378">Hydrolase</keyword>
<proteinExistence type="inferred from homology"/>
<sequence length="341" mass="37807">MEALRSSFFLLVMSLAIFCFACSRAQDCKLFGSLPHKVAFTITVDKSGKGNFTTIQAALDSVPARGNKWIRIQISPGKYREKVSIPGNKPCIFLDGGDRSVTSIEWDDHKDSATSPTFTSNADNIVLKGITFKNNFNLEVSTARSTWQQAVAARIRGDKTIIHQCAFYGVQDTFWDEIGRHYIVDSYIEGSLDFIFGKSQSIYENCTISINVEKLAPGTEAFITAQKRELLTPINGFVFKNSKFTGKGKAWLGRAWGPYSTVIIVDSFMDVNVAPAGWDVWDQAGHEKDFTYVESNNKGPGADASKRRLEKNLTAAELSKFTTMAFIDGDKWLNGVPISTI</sequence>
<comment type="pathway">
    <text evidence="2 12">Glycan metabolism; pectin degradation; 2-dehydro-3-deoxy-D-gluconate from pectin: step 1/5.</text>
</comment>
<dbReference type="PANTHER" id="PTHR31321:SF134">
    <property type="entry name" value="PECTINESTERASE"/>
    <property type="match status" value="1"/>
</dbReference>
<dbReference type="EMBL" id="JAKUCV010000181">
    <property type="protein sequence ID" value="KAJ4850938.1"/>
    <property type="molecule type" value="Genomic_DNA"/>
</dbReference>
<dbReference type="AlphaFoldDB" id="A0A9Q0GIJ3"/>
<evidence type="ECO:0000256" key="8">
    <source>
        <dbReference type="ARBA" id="ARBA00023180"/>
    </source>
</evidence>
<evidence type="ECO:0000256" key="7">
    <source>
        <dbReference type="ARBA" id="ARBA00023085"/>
    </source>
</evidence>
<accession>A0A9Q0GIJ3</accession>
<keyword evidence="12" id="KW-0732">Signal</keyword>
<keyword evidence="8" id="KW-0325">Glycoprotein</keyword>
<evidence type="ECO:0000259" key="13">
    <source>
        <dbReference type="Pfam" id="PF01095"/>
    </source>
</evidence>
<dbReference type="PROSITE" id="PS00503">
    <property type="entry name" value="PECTINESTERASE_2"/>
    <property type="match status" value="1"/>
</dbReference>
<dbReference type="PANTHER" id="PTHR31321">
    <property type="entry name" value="ACYL-COA THIOESTER HYDROLASE YBHC-RELATED"/>
    <property type="match status" value="1"/>
</dbReference>
<dbReference type="InterPro" id="IPR012334">
    <property type="entry name" value="Pectin_lyas_fold"/>
</dbReference>
<comment type="subcellular location">
    <subcellularLocation>
        <location evidence="1">Secreted</location>
        <location evidence="1">Cell wall</location>
    </subcellularLocation>
</comment>
<organism evidence="14 15">
    <name type="scientific">Turnera subulata</name>
    <dbReference type="NCBI Taxonomy" id="218843"/>
    <lineage>
        <taxon>Eukaryota</taxon>
        <taxon>Viridiplantae</taxon>
        <taxon>Streptophyta</taxon>
        <taxon>Embryophyta</taxon>
        <taxon>Tracheophyta</taxon>
        <taxon>Spermatophyta</taxon>
        <taxon>Magnoliopsida</taxon>
        <taxon>eudicotyledons</taxon>
        <taxon>Gunneridae</taxon>
        <taxon>Pentapetalae</taxon>
        <taxon>rosids</taxon>
        <taxon>fabids</taxon>
        <taxon>Malpighiales</taxon>
        <taxon>Passifloraceae</taxon>
        <taxon>Turnera</taxon>
    </lineage>
</organism>
<dbReference type="InterPro" id="IPR000070">
    <property type="entry name" value="Pectinesterase_cat"/>
</dbReference>
<keyword evidence="5" id="KW-0964">Secreted</keyword>
<dbReference type="Proteomes" id="UP001141552">
    <property type="component" value="Unassembled WGS sequence"/>
</dbReference>
<reference evidence="14" key="1">
    <citation type="submission" date="2022-02" db="EMBL/GenBank/DDBJ databases">
        <authorList>
            <person name="Henning P.M."/>
            <person name="McCubbin A.G."/>
            <person name="Shore J.S."/>
        </authorList>
    </citation>
    <scope>NUCLEOTIDE SEQUENCE</scope>
    <source>
        <strain evidence="14">F60SS</strain>
        <tissue evidence="14">Leaves</tissue>
    </source>
</reference>
<dbReference type="FunFam" id="2.160.20.10:FF:000013">
    <property type="entry name" value="Pectinesterase"/>
    <property type="match status" value="1"/>
</dbReference>
<comment type="similarity">
    <text evidence="3">Belongs to the pectinesterase family.</text>
</comment>
<evidence type="ECO:0000256" key="2">
    <source>
        <dbReference type="ARBA" id="ARBA00005184"/>
    </source>
</evidence>
<dbReference type="SUPFAM" id="SSF51126">
    <property type="entry name" value="Pectin lyase-like"/>
    <property type="match status" value="1"/>
</dbReference>
<keyword evidence="15" id="KW-1185">Reference proteome</keyword>
<protein>
    <recommendedName>
        <fullName evidence="4 12">Pectinesterase</fullName>
        <ecNumber evidence="4 12">3.1.1.11</ecNumber>
    </recommendedName>
</protein>
<evidence type="ECO:0000256" key="9">
    <source>
        <dbReference type="ARBA" id="ARBA00047928"/>
    </source>
</evidence>
<feature type="active site" evidence="11">
    <location>
        <position position="193"/>
    </location>
</feature>
<evidence type="ECO:0000256" key="4">
    <source>
        <dbReference type="ARBA" id="ARBA00013229"/>
    </source>
</evidence>
<evidence type="ECO:0000256" key="10">
    <source>
        <dbReference type="ARBA" id="ARBA00057335"/>
    </source>
</evidence>
<dbReference type="Pfam" id="PF01095">
    <property type="entry name" value="Pectinesterase"/>
    <property type="match status" value="1"/>
</dbReference>
<evidence type="ECO:0000256" key="11">
    <source>
        <dbReference type="PROSITE-ProRule" id="PRU10040"/>
    </source>
</evidence>
<feature type="domain" description="Pectinesterase catalytic" evidence="13">
    <location>
        <begin position="42"/>
        <end position="330"/>
    </location>
</feature>
<comment type="catalytic activity">
    <reaction evidence="9 12">
        <text>[(1-&gt;4)-alpha-D-galacturonosyl methyl ester](n) + n H2O = [(1-&gt;4)-alpha-D-galacturonosyl](n) + n methanol + n H(+)</text>
        <dbReference type="Rhea" id="RHEA:22380"/>
        <dbReference type="Rhea" id="RHEA-COMP:14570"/>
        <dbReference type="Rhea" id="RHEA-COMP:14573"/>
        <dbReference type="ChEBI" id="CHEBI:15377"/>
        <dbReference type="ChEBI" id="CHEBI:15378"/>
        <dbReference type="ChEBI" id="CHEBI:17790"/>
        <dbReference type="ChEBI" id="CHEBI:140522"/>
        <dbReference type="ChEBI" id="CHEBI:140523"/>
        <dbReference type="EC" id="3.1.1.11"/>
    </reaction>
</comment>
<evidence type="ECO:0000256" key="1">
    <source>
        <dbReference type="ARBA" id="ARBA00004191"/>
    </source>
</evidence>
<evidence type="ECO:0000256" key="5">
    <source>
        <dbReference type="ARBA" id="ARBA00022512"/>
    </source>
</evidence>
<dbReference type="InterPro" id="IPR011050">
    <property type="entry name" value="Pectin_lyase_fold/virulence"/>
</dbReference>
<feature type="signal peptide" evidence="12">
    <location>
        <begin position="1"/>
        <end position="25"/>
    </location>
</feature>
<dbReference type="OrthoDB" id="2019149at2759"/>
<evidence type="ECO:0000313" key="14">
    <source>
        <dbReference type="EMBL" id="KAJ4850938.1"/>
    </source>
</evidence>
<evidence type="ECO:0000313" key="15">
    <source>
        <dbReference type="Proteomes" id="UP001141552"/>
    </source>
</evidence>
<name>A0A9Q0GIJ3_9ROSI</name>
<dbReference type="GO" id="GO:0042545">
    <property type="term" value="P:cell wall modification"/>
    <property type="evidence" value="ECO:0007669"/>
    <property type="project" value="UniProtKB-UniRule"/>
</dbReference>
<comment type="caution">
    <text evidence="14">The sequence shown here is derived from an EMBL/GenBank/DDBJ whole genome shotgun (WGS) entry which is preliminary data.</text>
</comment>